<dbReference type="SUPFAM" id="SSF55961">
    <property type="entry name" value="Bet v1-like"/>
    <property type="match status" value="1"/>
</dbReference>
<evidence type="ECO:0000259" key="5">
    <source>
        <dbReference type="Pfam" id="PF00407"/>
    </source>
</evidence>
<dbReference type="InterPro" id="IPR050279">
    <property type="entry name" value="Plant_def-hormone_signal"/>
</dbReference>
<name>A0A2Z6MNG4_TRISU</name>
<dbReference type="PRINTS" id="PR00634">
    <property type="entry name" value="BETALLERGEN"/>
</dbReference>
<dbReference type="AlphaFoldDB" id="A0A2Z6MNG4"/>
<evidence type="ECO:0000313" key="7">
    <source>
        <dbReference type="Proteomes" id="UP000242715"/>
    </source>
</evidence>
<organism evidence="6 7">
    <name type="scientific">Trifolium subterraneum</name>
    <name type="common">Subterranean clover</name>
    <dbReference type="NCBI Taxonomy" id="3900"/>
    <lineage>
        <taxon>Eukaryota</taxon>
        <taxon>Viridiplantae</taxon>
        <taxon>Streptophyta</taxon>
        <taxon>Embryophyta</taxon>
        <taxon>Tracheophyta</taxon>
        <taxon>Spermatophyta</taxon>
        <taxon>Magnoliopsida</taxon>
        <taxon>eudicotyledons</taxon>
        <taxon>Gunneridae</taxon>
        <taxon>Pentapetalae</taxon>
        <taxon>rosids</taxon>
        <taxon>fabids</taxon>
        <taxon>Fabales</taxon>
        <taxon>Fabaceae</taxon>
        <taxon>Papilionoideae</taxon>
        <taxon>50 kb inversion clade</taxon>
        <taxon>NPAAA clade</taxon>
        <taxon>Hologalegina</taxon>
        <taxon>IRL clade</taxon>
        <taxon>Trifolieae</taxon>
        <taxon>Trifolium</taxon>
    </lineage>
</organism>
<sequence>MGVFAFEDDFVSTIAPPKLYKALAKDADVIVPKVIPVIQSVEIVEGNGGPGTVKKLTVVEDGKTNFILHKVEAVDEANFGYNYSLVGGTGLDESLEKVEFVTSVVAGSDGGSIVKISVKYHTKGDATLSDAVREETKGKGTGLLKAVEGYVLANPDY</sequence>
<feature type="domain" description="Bet v I/Major latex protein" evidence="5">
    <location>
        <begin position="1"/>
        <end position="153"/>
    </location>
</feature>
<dbReference type="PANTHER" id="PTHR31213">
    <property type="entry name" value="OS08G0374000 PROTEIN-RELATED"/>
    <property type="match status" value="1"/>
</dbReference>
<dbReference type="GO" id="GO:0010427">
    <property type="term" value="F:abscisic acid binding"/>
    <property type="evidence" value="ECO:0007669"/>
    <property type="project" value="InterPro"/>
</dbReference>
<reference evidence="7" key="1">
    <citation type="journal article" date="2017" name="Front. Plant Sci.">
        <title>Climate Clever Clovers: New Paradigm to Reduce the Environmental Footprint of Ruminants by Breeding Low Methanogenic Forages Utilizing Haplotype Variation.</title>
        <authorList>
            <person name="Kaur P."/>
            <person name="Appels R."/>
            <person name="Bayer P.E."/>
            <person name="Keeble-Gagnere G."/>
            <person name="Wang J."/>
            <person name="Hirakawa H."/>
            <person name="Shirasawa K."/>
            <person name="Vercoe P."/>
            <person name="Stefanova K."/>
            <person name="Durmic Z."/>
            <person name="Nichols P."/>
            <person name="Revell C."/>
            <person name="Isobe S.N."/>
            <person name="Edwards D."/>
            <person name="Erskine W."/>
        </authorList>
    </citation>
    <scope>NUCLEOTIDE SEQUENCE [LARGE SCALE GENOMIC DNA]</scope>
    <source>
        <strain evidence="7">cv. Daliak</strain>
    </source>
</reference>
<evidence type="ECO:0000256" key="2">
    <source>
        <dbReference type="ARBA" id="ARBA00022821"/>
    </source>
</evidence>
<dbReference type="GO" id="GO:0009738">
    <property type="term" value="P:abscisic acid-activated signaling pathway"/>
    <property type="evidence" value="ECO:0007669"/>
    <property type="project" value="InterPro"/>
</dbReference>
<dbReference type="EMBL" id="DF973538">
    <property type="protein sequence ID" value="GAU33848.1"/>
    <property type="molecule type" value="Genomic_DNA"/>
</dbReference>
<dbReference type="InterPro" id="IPR023393">
    <property type="entry name" value="START-like_dom_sf"/>
</dbReference>
<dbReference type="Proteomes" id="UP000242715">
    <property type="component" value="Unassembled WGS sequence"/>
</dbReference>
<dbReference type="GO" id="GO:0005737">
    <property type="term" value="C:cytoplasm"/>
    <property type="evidence" value="ECO:0007669"/>
    <property type="project" value="TreeGrafter"/>
</dbReference>
<dbReference type="InterPro" id="IPR024949">
    <property type="entry name" value="Bet_v_I_allergen"/>
</dbReference>
<keyword evidence="7" id="KW-1185">Reference proteome</keyword>
<gene>
    <name evidence="6" type="ORF">TSUD_393560</name>
</gene>
<dbReference type="GO" id="GO:0005634">
    <property type="term" value="C:nucleus"/>
    <property type="evidence" value="ECO:0007669"/>
    <property type="project" value="TreeGrafter"/>
</dbReference>
<dbReference type="Pfam" id="PF00407">
    <property type="entry name" value="Bet_v_1"/>
    <property type="match status" value="1"/>
</dbReference>
<dbReference type="OrthoDB" id="1858506at2759"/>
<dbReference type="GO" id="GO:0038023">
    <property type="term" value="F:signaling receptor activity"/>
    <property type="evidence" value="ECO:0007669"/>
    <property type="project" value="InterPro"/>
</dbReference>
<keyword evidence="2 4" id="KW-0611">Plant defense</keyword>
<dbReference type="InterPro" id="IPR000916">
    <property type="entry name" value="Bet_v_I/MLP"/>
</dbReference>
<dbReference type="Gene3D" id="3.30.530.20">
    <property type="match status" value="1"/>
</dbReference>
<dbReference type="GO" id="GO:0004864">
    <property type="term" value="F:protein phosphatase inhibitor activity"/>
    <property type="evidence" value="ECO:0007669"/>
    <property type="project" value="InterPro"/>
</dbReference>
<evidence type="ECO:0000256" key="4">
    <source>
        <dbReference type="RuleBase" id="RU000409"/>
    </source>
</evidence>
<dbReference type="CDD" id="cd07816">
    <property type="entry name" value="Bet_v1-like"/>
    <property type="match status" value="1"/>
</dbReference>
<dbReference type="PANTHER" id="PTHR31213:SF88">
    <property type="entry name" value="ABA-RESPONSIVE PROTEIN"/>
    <property type="match status" value="1"/>
</dbReference>
<proteinExistence type="inferred from homology"/>
<evidence type="ECO:0000313" key="6">
    <source>
        <dbReference type="EMBL" id="GAU33848.1"/>
    </source>
</evidence>
<accession>A0A2Z6MNG4</accession>
<evidence type="ECO:0000256" key="3">
    <source>
        <dbReference type="ARBA" id="ARBA00023265"/>
    </source>
</evidence>
<evidence type="ECO:0000256" key="1">
    <source>
        <dbReference type="ARBA" id="ARBA00009744"/>
    </source>
</evidence>
<dbReference type="PROSITE" id="PS00451">
    <property type="entry name" value="PATHOGENESIS_BETVI"/>
    <property type="match status" value="1"/>
</dbReference>
<dbReference type="GO" id="GO:0006952">
    <property type="term" value="P:defense response"/>
    <property type="evidence" value="ECO:0007669"/>
    <property type="project" value="UniProtKB-KW"/>
</dbReference>
<comment type="similarity">
    <text evidence="1 4">Belongs to the BetVI family.</text>
</comment>
<keyword evidence="3 4" id="KW-0568">Pathogenesis-related protein</keyword>
<dbReference type="FunFam" id="3.30.530.20:FF:000007">
    <property type="entry name" value="Major pollen allergen Bet v 1-A"/>
    <property type="match status" value="1"/>
</dbReference>
<protein>
    <recommendedName>
        <fullName evidence="5">Bet v I/Major latex protein domain-containing protein</fullName>
    </recommendedName>
</protein>